<dbReference type="RefSeq" id="WP_168037784.1">
    <property type="nucleotide sequence ID" value="NZ_JAATJH010000004.1"/>
</dbReference>
<protein>
    <recommendedName>
        <fullName evidence="3">DUF91 domain-containing protein</fullName>
    </recommendedName>
</protein>
<proteinExistence type="predicted"/>
<dbReference type="EMBL" id="JAATJH010000004">
    <property type="protein sequence ID" value="NJC27022.1"/>
    <property type="molecule type" value="Genomic_DNA"/>
</dbReference>
<name>A0ABX0XCT3_9BACT</name>
<organism evidence="1 2">
    <name type="scientific">Neolewinella antarctica</name>
    <dbReference type="NCBI Taxonomy" id="442734"/>
    <lineage>
        <taxon>Bacteria</taxon>
        <taxon>Pseudomonadati</taxon>
        <taxon>Bacteroidota</taxon>
        <taxon>Saprospiria</taxon>
        <taxon>Saprospirales</taxon>
        <taxon>Lewinellaceae</taxon>
        <taxon>Neolewinella</taxon>
    </lineage>
</organism>
<evidence type="ECO:0000313" key="1">
    <source>
        <dbReference type="EMBL" id="NJC27022.1"/>
    </source>
</evidence>
<gene>
    <name evidence="1" type="ORF">GGR27_002535</name>
</gene>
<accession>A0ABX0XCT3</accession>
<reference evidence="1 2" key="1">
    <citation type="submission" date="2020-03" db="EMBL/GenBank/DDBJ databases">
        <title>Genomic Encyclopedia of Type Strains, Phase IV (KMG-IV): sequencing the most valuable type-strain genomes for metagenomic binning, comparative biology and taxonomic classification.</title>
        <authorList>
            <person name="Goeker M."/>
        </authorList>
    </citation>
    <scope>NUCLEOTIDE SEQUENCE [LARGE SCALE GENOMIC DNA]</scope>
    <source>
        <strain evidence="1 2">DSM 105096</strain>
    </source>
</reference>
<sequence>MPDSIFLLNPAGQLQELTEAPYLTEAKLQELLAAHPDLLAGKQLDEESPRRWLFIDREMGVPDRADAGSRWSLDHLFIDQDGIPTLVEVKRATDTRIRREVVGQVLDYAANAAAYWTVEGIIASFEKACADRGEESDTVLNKFLGADAGAGEEVQSARFWESVNTNLRAGKIRMLIVADYIPSELQRIIEFLNEQMSPADILGVAIKQFRSGETRTLVPRVVGLTSVGASKKVRRSGGATTRPRWTLQEFYSELDKTSIPAGQVARRIVAYFESRGFVMVGGKGKTPSIIPEIHDPLTVYPFAMASRNWLEMYFQYYVTKPPFDQLVKRQELMDRLNTIPGVELPADKIDKRPSFSLDLLAPEESMRTFLATFDWFLKEIQSVTN</sequence>
<evidence type="ECO:0000313" key="2">
    <source>
        <dbReference type="Proteomes" id="UP000770785"/>
    </source>
</evidence>
<comment type="caution">
    <text evidence="1">The sequence shown here is derived from an EMBL/GenBank/DDBJ whole genome shotgun (WGS) entry which is preliminary data.</text>
</comment>
<dbReference type="InterPro" id="IPR011856">
    <property type="entry name" value="tRNA_endonuc-like_dom_sf"/>
</dbReference>
<dbReference type="Gene3D" id="3.40.1350.10">
    <property type="match status" value="1"/>
</dbReference>
<evidence type="ECO:0008006" key="3">
    <source>
        <dbReference type="Google" id="ProtNLM"/>
    </source>
</evidence>
<dbReference type="Proteomes" id="UP000770785">
    <property type="component" value="Unassembled WGS sequence"/>
</dbReference>
<keyword evidence="2" id="KW-1185">Reference proteome</keyword>